<gene>
    <name evidence="4" type="ORF">BUALT_Bualt06G0125300</name>
</gene>
<evidence type="ECO:0000256" key="1">
    <source>
        <dbReference type="ARBA" id="ARBA00022741"/>
    </source>
</evidence>
<keyword evidence="2" id="KW-0342">GTP-binding</keyword>
<keyword evidence="5" id="KW-1185">Reference proteome</keyword>
<dbReference type="Proteomes" id="UP000826271">
    <property type="component" value="Unassembled WGS sequence"/>
</dbReference>
<dbReference type="GO" id="GO:0005525">
    <property type="term" value="F:GTP binding"/>
    <property type="evidence" value="ECO:0007669"/>
    <property type="project" value="UniProtKB-KW"/>
</dbReference>
<evidence type="ECO:0000256" key="3">
    <source>
        <dbReference type="SAM" id="MobiDB-lite"/>
    </source>
</evidence>
<dbReference type="InterPro" id="IPR050755">
    <property type="entry name" value="TRAFAC_YlqF/YawG_RiboMat"/>
</dbReference>
<evidence type="ECO:0000313" key="4">
    <source>
        <dbReference type="EMBL" id="KAG8381471.1"/>
    </source>
</evidence>
<dbReference type="GO" id="GO:0005730">
    <property type="term" value="C:nucleolus"/>
    <property type="evidence" value="ECO:0007669"/>
    <property type="project" value="TreeGrafter"/>
</dbReference>
<feature type="region of interest" description="Disordered" evidence="3">
    <location>
        <begin position="435"/>
        <end position="462"/>
    </location>
</feature>
<accession>A0AAV6XEU1</accession>
<sequence length="493" mass="55500">MVFDDVSAEEFRKGRIEKLVKMKKHGKSSKKTSRDSLLMHYMRSRAYGCELKENLEGDINSSGCIYVMHALDGVSEEIEQWLRVINDDFHINVVQMLLSIEVKKLGLGGHLLTSNVLGLVEALQVGISGFERVAENSNGISRRCERSRDVFYKDLVKVIDILKITNARGFVGILCIGIEEMVLNLVYEKHLVLLHGKIILVSCEDVEKRVTHSKRELRRVSLKCYIDEYKPGFGWRVVAKVLGKAGENILQKRDLRGAKNLIQKLENHSMNVKIQLLSSNFFQDMMMKYELDDAFTGLQNCKGIESFHESVSLVEILRLFLHRLLMILHKVPNCGYVEDFLRNIASVWEKLKKVGTVGAKVVEKAALHDRSKEVSSSSPLKFDKIVEDDTLPRALTQVNGDDQPMDFEFEEYSILEKEISSKNFEFSNTDAVTECRGINDSPHPSSTAFSGEPGGGEEGAASGAAEAIPLSFAGAEAAECEAMEYRFLYFELI</sequence>
<dbReference type="PANTHER" id="PTHR11089:SF30">
    <property type="entry name" value="GUANINE NUCLEOTIDE-BINDING PROTEIN-LIKE 3 HOMOLOG"/>
    <property type="match status" value="1"/>
</dbReference>
<keyword evidence="1" id="KW-0547">Nucleotide-binding</keyword>
<name>A0AAV6XEU1_9LAMI</name>
<evidence type="ECO:0000313" key="5">
    <source>
        <dbReference type="Proteomes" id="UP000826271"/>
    </source>
</evidence>
<dbReference type="EMBL" id="WHWC01000006">
    <property type="protein sequence ID" value="KAG8381471.1"/>
    <property type="molecule type" value="Genomic_DNA"/>
</dbReference>
<proteinExistence type="predicted"/>
<reference evidence="4" key="1">
    <citation type="submission" date="2019-10" db="EMBL/GenBank/DDBJ databases">
        <authorList>
            <person name="Zhang R."/>
            <person name="Pan Y."/>
            <person name="Wang J."/>
            <person name="Ma R."/>
            <person name="Yu S."/>
        </authorList>
    </citation>
    <scope>NUCLEOTIDE SEQUENCE</scope>
    <source>
        <strain evidence="4">LA-IB0</strain>
        <tissue evidence="4">Leaf</tissue>
    </source>
</reference>
<organism evidence="4 5">
    <name type="scientific">Buddleja alternifolia</name>
    <dbReference type="NCBI Taxonomy" id="168488"/>
    <lineage>
        <taxon>Eukaryota</taxon>
        <taxon>Viridiplantae</taxon>
        <taxon>Streptophyta</taxon>
        <taxon>Embryophyta</taxon>
        <taxon>Tracheophyta</taxon>
        <taxon>Spermatophyta</taxon>
        <taxon>Magnoliopsida</taxon>
        <taxon>eudicotyledons</taxon>
        <taxon>Gunneridae</taxon>
        <taxon>Pentapetalae</taxon>
        <taxon>asterids</taxon>
        <taxon>lamiids</taxon>
        <taxon>Lamiales</taxon>
        <taxon>Scrophulariaceae</taxon>
        <taxon>Buddlejeae</taxon>
        <taxon>Buddleja</taxon>
    </lineage>
</organism>
<dbReference type="PANTHER" id="PTHR11089">
    <property type="entry name" value="GTP-BINDING PROTEIN-RELATED"/>
    <property type="match status" value="1"/>
</dbReference>
<comment type="caution">
    <text evidence="4">The sequence shown here is derived from an EMBL/GenBank/DDBJ whole genome shotgun (WGS) entry which is preliminary data.</text>
</comment>
<evidence type="ECO:0000256" key="2">
    <source>
        <dbReference type="ARBA" id="ARBA00023134"/>
    </source>
</evidence>
<dbReference type="AlphaFoldDB" id="A0AAV6XEU1"/>
<protein>
    <submittedName>
        <fullName evidence="4">Uncharacterized protein</fullName>
    </submittedName>
</protein>